<evidence type="ECO:0000313" key="4">
    <source>
        <dbReference type="Proteomes" id="UP000646244"/>
    </source>
</evidence>
<proteinExistence type="predicted"/>
<feature type="chain" id="PRO_5037287888" description="Secreted protein" evidence="2">
    <location>
        <begin position="31"/>
        <end position="69"/>
    </location>
</feature>
<dbReference type="EMBL" id="BMVB01000008">
    <property type="protein sequence ID" value="GHC51405.1"/>
    <property type="molecule type" value="Genomic_DNA"/>
</dbReference>
<evidence type="ECO:0000256" key="2">
    <source>
        <dbReference type="SAM" id="SignalP"/>
    </source>
</evidence>
<evidence type="ECO:0000256" key="1">
    <source>
        <dbReference type="SAM" id="Phobius"/>
    </source>
</evidence>
<feature type="transmembrane region" description="Helical" evidence="1">
    <location>
        <begin position="46"/>
        <end position="68"/>
    </location>
</feature>
<keyword evidence="2" id="KW-0732">Signal</keyword>
<evidence type="ECO:0000313" key="3">
    <source>
        <dbReference type="EMBL" id="GHC51405.1"/>
    </source>
</evidence>
<protein>
    <recommendedName>
        <fullName evidence="5">Secreted protein</fullName>
    </recommendedName>
</protein>
<organism evidence="3 4">
    <name type="scientific">Streptomyces cinnamoneus</name>
    <name type="common">Streptoverticillium cinnamoneum</name>
    <dbReference type="NCBI Taxonomy" id="53446"/>
    <lineage>
        <taxon>Bacteria</taxon>
        <taxon>Bacillati</taxon>
        <taxon>Actinomycetota</taxon>
        <taxon>Actinomycetes</taxon>
        <taxon>Kitasatosporales</taxon>
        <taxon>Streptomycetaceae</taxon>
        <taxon>Streptomyces</taxon>
        <taxon>Streptomyces cinnamoneus group</taxon>
    </lineage>
</organism>
<feature type="signal peptide" evidence="2">
    <location>
        <begin position="1"/>
        <end position="30"/>
    </location>
</feature>
<reference evidence="3" key="2">
    <citation type="submission" date="2020-09" db="EMBL/GenBank/DDBJ databases">
        <authorList>
            <person name="Sun Q."/>
            <person name="Ohkuma M."/>
        </authorList>
    </citation>
    <scope>NUCLEOTIDE SEQUENCE</scope>
    <source>
        <strain evidence="3">JCM 4633</strain>
    </source>
</reference>
<name>A0A918TJS8_STRCJ</name>
<keyword evidence="1" id="KW-0472">Membrane</keyword>
<dbReference type="Proteomes" id="UP000646244">
    <property type="component" value="Unassembled WGS sequence"/>
</dbReference>
<comment type="caution">
    <text evidence="3">The sequence shown here is derived from an EMBL/GenBank/DDBJ whole genome shotgun (WGS) entry which is preliminary data.</text>
</comment>
<sequence length="69" mass="6827">MKRVRRIATIAATTLLLAVGSAVLATPAQADADVNLLGDLVTGHANSLVAVGALGAQLVSLPVSLAPVL</sequence>
<evidence type="ECO:0008006" key="5">
    <source>
        <dbReference type="Google" id="ProtNLM"/>
    </source>
</evidence>
<reference evidence="3" key="1">
    <citation type="journal article" date="2014" name="Int. J. Syst. Evol. Microbiol.">
        <title>Complete genome sequence of Corynebacterium casei LMG S-19264T (=DSM 44701T), isolated from a smear-ripened cheese.</title>
        <authorList>
            <consortium name="US DOE Joint Genome Institute (JGI-PGF)"/>
            <person name="Walter F."/>
            <person name="Albersmeier A."/>
            <person name="Kalinowski J."/>
            <person name="Ruckert C."/>
        </authorList>
    </citation>
    <scope>NUCLEOTIDE SEQUENCE</scope>
    <source>
        <strain evidence="3">JCM 4633</strain>
    </source>
</reference>
<keyword evidence="1" id="KW-1133">Transmembrane helix</keyword>
<dbReference type="RefSeq" id="WP_190110194.1">
    <property type="nucleotide sequence ID" value="NZ_BMVB01000008.1"/>
</dbReference>
<dbReference type="AlphaFoldDB" id="A0A918TJS8"/>
<gene>
    <name evidence="3" type="ORF">GCM10010507_29170</name>
</gene>
<keyword evidence="1" id="KW-0812">Transmembrane</keyword>
<accession>A0A918TJS8</accession>